<protein>
    <submittedName>
        <fullName evidence="1">Uncharacterized protein</fullName>
    </submittedName>
</protein>
<proteinExistence type="predicted"/>
<name>A0A226WXI6_CABSO</name>
<evidence type="ECO:0000313" key="2">
    <source>
        <dbReference type="Proteomes" id="UP000214720"/>
    </source>
</evidence>
<reference evidence="2" key="1">
    <citation type="submission" date="2017-01" db="EMBL/GenBank/DDBJ databases">
        <title>Genome Analysis of Deinococcus marmoris KOPRI26562.</title>
        <authorList>
            <person name="Kim J.H."/>
            <person name="Oh H.-M."/>
        </authorList>
    </citation>
    <scope>NUCLEOTIDE SEQUENCE [LARGE SCALE GENOMIC DNA]</scope>
    <source>
        <strain evidence="2">PAMC 26633</strain>
    </source>
</reference>
<sequence length="102" mass="11632">MQRGGEKPCFIRLWRASCSAGRRFGKYWLYAWPHALGLGRRKTQDLSFRRRGAAPRSLLRLVPLSRGPTEHVPPGIRLAGLFHRQPTCSSEKPRCNMTSDNV</sequence>
<gene>
    <name evidence="1" type="ORF">BSU04_26465</name>
</gene>
<comment type="caution">
    <text evidence="1">The sequence shown here is derived from an EMBL/GenBank/DDBJ whole genome shotgun (WGS) entry which is preliminary data.</text>
</comment>
<accession>A0A226WXI6</accession>
<dbReference type="AlphaFoldDB" id="A0A226WXI6"/>
<organism evidence="1 2">
    <name type="scientific">Caballeronia sordidicola</name>
    <name type="common">Burkholderia sordidicola</name>
    <dbReference type="NCBI Taxonomy" id="196367"/>
    <lineage>
        <taxon>Bacteria</taxon>
        <taxon>Pseudomonadati</taxon>
        <taxon>Pseudomonadota</taxon>
        <taxon>Betaproteobacteria</taxon>
        <taxon>Burkholderiales</taxon>
        <taxon>Burkholderiaceae</taxon>
        <taxon>Caballeronia</taxon>
    </lineage>
</organism>
<evidence type="ECO:0000313" key="1">
    <source>
        <dbReference type="EMBL" id="OXC75500.1"/>
    </source>
</evidence>
<dbReference type="Proteomes" id="UP000214720">
    <property type="component" value="Unassembled WGS sequence"/>
</dbReference>
<dbReference type="EMBL" id="MTHB01000170">
    <property type="protein sequence ID" value="OXC75500.1"/>
    <property type="molecule type" value="Genomic_DNA"/>
</dbReference>